<protein>
    <recommendedName>
        <fullName evidence="2">HNH domain-containing protein</fullName>
    </recommendedName>
</protein>
<reference evidence="3 4" key="1">
    <citation type="submission" date="2014-12" db="EMBL/GenBank/DDBJ databases">
        <title>Complete genome sequence of Streptomyces vietnamensis strain GIMV4.0001, a genetic manipulable producer of the benzoisochromanequinone antibiotic granaticin.</title>
        <authorList>
            <person name="Deng M.R."/>
            <person name="Guo J."/>
            <person name="Ma L.Y."/>
            <person name="Feng G.D."/>
            <person name="Mo C.Y."/>
            <person name="Zhu H.H."/>
        </authorList>
    </citation>
    <scope>NUCLEOTIDE SEQUENCE [LARGE SCALE GENOMIC DNA]</scope>
    <source>
        <strain evidence="4">GIMV4.0001</strain>
    </source>
</reference>
<dbReference type="GO" id="GO:0008270">
    <property type="term" value="F:zinc ion binding"/>
    <property type="evidence" value="ECO:0007669"/>
    <property type="project" value="InterPro"/>
</dbReference>
<feature type="compositionally biased region" description="Basic residues" evidence="1">
    <location>
        <begin position="58"/>
        <end position="70"/>
    </location>
</feature>
<dbReference type="Pfam" id="PF01844">
    <property type="entry name" value="HNH"/>
    <property type="match status" value="1"/>
</dbReference>
<name>A0A0B5I2G2_9ACTN</name>
<dbReference type="EMBL" id="CP010407">
    <property type="protein sequence ID" value="AJF63798.1"/>
    <property type="molecule type" value="Genomic_DNA"/>
</dbReference>
<dbReference type="CDD" id="cd00085">
    <property type="entry name" value="HNHc"/>
    <property type="match status" value="1"/>
</dbReference>
<accession>A0A0B5I2G2</accession>
<proteinExistence type="predicted"/>
<feature type="region of interest" description="Disordered" evidence="1">
    <location>
        <begin position="1"/>
        <end position="27"/>
    </location>
</feature>
<keyword evidence="4" id="KW-1185">Reference proteome</keyword>
<dbReference type="GO" id="GO:0003676">
    <property type="term" value="F:nucleic acid binding"/>
    <property type="evidence" value="ECO:0007669"/>
    <property type="project" value="InterPro"/>
</dbReference>
<dbReference type="InterPro" id="IPR003615">
    <property type="entry name" value="HNH_nuc"/>
</dbReference>
<dbReference type="STRING" id="362257.SVTN_04480"/>
<feature type="domain" description="HNH" evidence="2">
    <location>
        <begin position="112"/>
        <end position="143"/>
    </location>
</feature>
<feature type="compositionally biased region" description="Basic and acidic residues" evidence="1">
    <location>
        <begin position="46"/>
        <end position="57"/>
    </location>
</feature>
<organism evidence="3 4">
    <name type="scientific">Streptomyces vietnamensis</name>
    <dbReference type="NCBI Taxonomy" id="362257"/>
    <lineage>
        <taxon>Bacteria</taxon>
        <taxon>Bacillati</taxon>
        <taxon>Actinomycetota</taxon>
        <taxon>Actinomycetes</taxon>
        <taxon>Kitasatosporales</taxon>
        <taxon>Streptomycetaceae</taxon>
        <taxon>Streptomyces</taxon>
    </lineage>
</organism>
<gene>
    <name evidence="3" type="ORF">SVTN_04480</name>
</gene>
<dbReference type="AlphaFoldDB" id="A0A0B5I2G2"/>
<dbReference type="GO" id="GO:0004519">
    <property type="term" value="F:endonuclease activity"/>
    <property type="evidence" value="ECO:0007669"/>
    <property type="project" value="InterPro"/>
</dbReference>
<dbReference type="Proteomes" id="UP000031774">
    <property type="component" value="Chromosome"/>
</dbReference>
<evidence type="ECO:0000313" key="3">
    <source>
        <dbReference type="EMBL" id="AJF63798.1"/>
    </source>
</evidence>
<evidence type="ECO:0000313" key="4">
    <source>
        <dbReference type="Proteomes" id="UP000031774"/>
    </source>
</evidence>
<evidence type="ECO:0000256" key="1">
    <source>
        <dbReference type="SAM" id="MobiDB-lite"/>
    </source>
</evidence>
<dbReference type="RefSeq" id="WP_041127882.1">
    <property type="nucleotide sequence ID" value="NZ_CP010407.1"/>
</dbReference>
<dbReference type="InterPro" id="IPR002711">
    <property type="entry name" value="HNH"/>
</dbReference>
<evidence type="ECO:0000259" key="2">
    <source>
        <dbReference type="Pfam" id="PF01844"/>
    </source>
</evidence>
<dbReference type="Gene3D" id="1.10.30.50">
    <property type="match status" value="1"/>
</dbReference>
<dbReference type="HOGENOM" id="CLU_1331338_0_0_11"/>
<feature type="region of interest" description="Disordered" evidence="1">
    <location>
        <begin position="46"/>
        <end position="73"/>
    </location>
</feature>
<sequence length="206" mass="22858">MTEEPADAGHRDEPTRAGRRHVVEVSGGSPGRWELEVLDEERWGRLTEEERRAETSRAVRRRQGRRRTRRLRENGPRDRYTVEQVGERDGWECAICRYEVRRGFRAPHPCAPSVHHVVEVSAGGADSWGNVALTHLFCNSDAHTWGQKAPAVARRRLADRVLYGKHGPGRRERVPDAEAAALAEEILIAGTSASVAGQEAASGSTA</sequence>
<dbReference type="KEGG" id="svt:SVTN_04480"/>
<feature type="compositionally biased region" description="Basic and acidic residues" evidence="1">
    <location>
        <begin position="7"/>
        <end position="16"/>
    </location>
</feature>